<comment type="similarity">
    <text evidence="2 12">Belongs to the cytochrome P450 family.</text>
</comment>
<keyword evidence="4 13" id="KW-0812">Transmembrane</keyword>
<evidence type="ECO:0000256" key="3">
    <source>
        <dbReference type="ARBA" id="ARBA00022617"/>
    </source>
</evidence>
<dbReference type="AlphaFoldDB" id="A0A9R1ATX0"/>
<organism evidence="14 15">
    <name type="scientific">Triticum turgidum subsp. durum</name>
    <name type="common">Durum wheat</name>
    <name type="synonym">Triticum durum</name>
    <dbReference type="NCBI Taxonomy" id="4567"/>
    <lineage>
        <taxon>Eukaryota</taxon>
        <taxon>Viridiplantae</taxon>
        <taxon>Streptophyta</taxon>
        <taxon>Embryophyta</taxon>
        <taxon>Tracheophyta</taxon>
        <taxon>Spermatophyta</taxon>
        <taxon>Magnoliopsida</taxon>
        <taxon>Liliopsida</taxon>
        <taxon>Poales</taxon>
        <taxon>Poaceae</taxon>
        <taxon>BOP clade</taxon>
        <taxon>Pooideae</taxon>
        <taxon>Triticodae</taxon>
        <taxon>Triticeae</taxon>
        <taxon>Triticinae</taxon>
        <taxon>Triticum</taxon>
    </lineage>
</organism>
<protein>
    <recommendedName>
        <fullName evidence="16">Cytochrome P450</fullName>
    </recommendedName>
</protein>
<keyword evidence="15" id="KW-1185">Reference proteome</keyword>
<dbReference type="GO" id="GO:0016705">
    <property type="term" value="F:oxidoreductase activity, acting on paired donors, with incorporation or reduction of molecular oxygen"/>
    <property type="evidence" value="ECO:0007669"/>
    <property type="project" value="InterPro"/>
</dbReference>
<dbReference type="OMA" id="ANTRKCM"/>
<dbReference type="GO" id="GO:0006629">
    <property type="term" value="P:lipid metabolic process"/>
    <property type="evidence" value="ECO:0007669"/>
    <property type="project" value="UniProtKB-ARBA"/>
</dbReference>
<reference evidence="14 15" key="1">
    <citation type="submission" date="2017-09" db="EMBL/GenBank/DDBJ databases">
        <authorList>
            <consortium name="International Durum Wheat Genome Sequencing Consortium (IDWGSC)"/>
            <person name="Milanesi L."/>
        </authorList>
    </citation>
    <scope>NUCLEOTIDE SEQUENCE [LARGE SCALE GENOMIC DNA]</scope>
    <source>
        <strain evidence="15">cv. Svevo</strain>
    </source>
</reference>
<dbReference type="InterPro" id="IPR017972">
    <property type="entry name" value="Cyt_P450_CS"/>
</dbReference>
<evidence type="ECO:0000313" key="14">
    <source>
        <dbReference type="EMBL" id="VAI39998.1"/>
    </source>
</evidence>
<feature type="binding site" description="axial binding residue" evidence="11">
    <location>
        <position position="459"/>
    </location>
    <ligand>
        <name>heme</name>
        <dbReference type="ChEBI" id="CHEBI:30413"/>
    </ligand>
    <ligandPart>
        <name>Fe</name>
        <dbReference type="ChEBI" id="CHEBI:18248"/>
    </ligandPart>
</feature>
<dbReference type="Gene3D" id="1.10.630.10">
    <property type="entry name" value="Cytochrome P450"/>
    <property type="match status" value="1"/>
</dbReference>
<dbReference type="PRINTS" id="PR00463">
    <property type="entry name" value="EP450I"/>
</dbReference>
<dbReference type="PANTHER" id="PTHR24282:SF137">
    <property type="entry name" value="CYTOCHROME P450"/>
    <property type="match status" value="1"/>
</dbReference>
<keyword evidence="5 11" id="KW-0479">Metal-binding</keyword>
<dbReference type="GO" id="GO:0004497">
    <property type="term" value="F:monooxygenase activity"/>
    <property type="evidence" value="ECO:0007669"/>
    <property type="project" value="UniProtKB-KW"/>
</dbReference>
<dbReference type="GO" id="GO:0005506">
    <property type="term" value="F:iron ion binding"/>
    <property type="evidence" value="ECO:0007669"/>
    <property type="project" value="InterPro"/>
</dbReference>
<sequence length="519" mass="60021">MDATVVQTLIAIVVLLLISRALWYLVWRPYSVTRRFEQQGIRGPPYKLVVGSLWDIKQMLVARRAKGALDIGNHDYTSRVSPFFHKWTSDYGKTFLYWLGPIPAICSTDTELVKQVLDDRTNLFQKDYLNPSMEMIFGKGLLTTNGDEWKRHRRIVYPIFSQEKLKSVSAMTSEDTQKMIEQWCTQIEEMNDHQAEIDMRCYSDNLTLAVIERVIFGENCKEAREVFIAGKEGQKLAVYAFADPPIPGFRYLPTRRNFQLWKINKLATRKITHLIKTRFVRGVSGDDLLRLMLEAYMSKEVEPLSTEEMVGECKTLFAAGQDTGASLLTWGMFLLSNYPEWQEKIREEVLRECQDDSEAPSIDVLGKLKLLNMFLLETLRLYSPVPFLMRKTAYDTTLANIKVPKGTMITIPVMMLHRCKEIWGLDVDEFNPMRFEKGISRAAKNMHTLWAFSYGPRGCPGRSYAMVQVQTVMAMVLRRFSFSLSSRYVHMPMYYITLVPRYGLPLIVQNLVDDETNDM</sequence>
<dbReference type="GO" id="GO:0016020">
    <property type="term" value="C:membrane"/>
    <property type="evidence" value="ECO:0007669"/>
    <property type="project" value="UniProtKB-SubCell"/>
</dbReference>
<keyword evidence="9 12" id="KW-0503">Monooxygenase</keyword>
<evidence type="ECO:0000256" key="11">
    <source>
        <dbReference type="PIRSR" id="PIRSR602401-1"/>
    </source>
</evidence>
<evidence type="ECO:0000256" key="1">
    <source>
        <dbReference type="ARBA" id="ARBA00004370"/>
    </source>
</evidence>
<evidence type="ECO:0000256" key="4">
    <source>
        <dbReference type="ARBA" id="ARBA00022692"/>
    </source>
</evidence>
<keyword evidence="7 12" id="KW-0560">Oxidoreductase</keyword>
<keyword evidence="8 11" id="KW-0408">Iron</keyword>
<proteinExistence type="inferred from homology"/>
<gene>
    <name evidence="14" type="ORF">TRITD_5Bv1G243240</name>
</gene>
<evidence type="ECO:0000256" key="10">
    <source>
        <dbReference type="ARBA" id="ARBA00023136"/>
    </source>
</evidence>
<dbReference type="EMBL" id="LT934120">
    <property type="protein sequence ID" value="VAI39998.1"/>
    <property type="molecule type" value="Genomic_DNA"/>
</dbReference>
<dbReference type="SUPFAM" id="SSF48264">
    <property type="entry name" value="Cytochrome P450"/>
    <property type="match status" value="1"/>
</dbReference>
<evidence type="ECO:0000256" key="13">
    <source>
        <dbReference type="SAM" id="Phobius"/>
    </source>
</evidence>
<evidence type="ECO:0000256" key="6">
    <source>
        <dbReference type="ARBA" id="ARBA00022989"/>
    </source>
</evidence>
<evidence type="ECO:0000256" key="5">
    <source>
        <dbReference type="ARBA" id="ARBA00022723"/>
    </source>
</evidence>
<evidence type="ECO:0000313" key="15">
    <source>
        <dbReference type="Proteomes" id="UP000324705"/>
    </source>
</evidence>
<comment type="cofactor">
    <cofactor evidence="11">
        <name>heme</name>
        <dbReference type="ChEBI" id="CHEBI:30413"/>
    </cofactor>
</comment>
<evidence type="ECO:0000256" key="12">
    <source>
        <dbReference type="RuleBase" id="RU000461"/>
    </source>
</evidence>
<evidence type="ECO:0000256" key="9">
    <source>
        <dbReference type="ARBA" id="ARBA00023033"/>
    </source>
</evidence>
<feature type="transmembrane region" description="Helical" evidence="13">
    <location>
        <begin position="6"/>
        <end position="26"/>
    </location>
</feature>
<dbReference type="InterPro" id="IPR050665">
    <property type="entry name" value="Cytochrome_P450_Monooxygen"/>
</dbReference>
<dbReference type="PROSITE" id="PS00086">
    <property type="entry name" value="CYTOCHROME_P450"/>
    <property type="match status" value="1"/>
</dbReference>
<evidence type="ECO:0000256" key="2">
    <source>
        <dbReference type="ARBA" id="ARBA00010617"/>
    </source>
</evidence>
<name>A0A9R1ATX0_TRITD</name>
<dbReference type="GO" id="GO:0020037">
    <property type="term" value="F:heme binding"/>
    <property type="evidence" value="ECO:0007669"/>
    <property type="project" value="InterPro"/>
</dbReference>
<keyword evidence="10 13" id="KW-0472">Membrane</keyword>
<accession>A0A9R1ATX0</accession>
<evidence type="ECO:0008006" key="16">
    <source>
        <dbReference type="Google" id="ProtNLM"/>
    </source>
</evidence>
<keyword evidence="6 13" id="KW-1133">Transmembrane helix</keyword>
<evidence type="ECO:0000256" key="8">
    <source>
        <dbReference type="ARBA" id="ARBA00023004"/>
    </source>
</evidence>
<dbReference type="InterPro" id="IPR001128">
    <property type="entry name" value="Cyt_P450"/>
</dbReference>
<comment type="subcellular location">
    <subcellularLocation>
        <location evidence="1">Membrane</location>
    </subcellularLocation>
</comment>
<keyword evidence="3 11" id="KW-0349">Heme</keyword>
<dbReference type="PANTHER" id="PTHR24282">
    <property type="entry name" value="CYTOCHROME P450 FAMILY MEMBER"/>
    <property type="match status" value="1"/>
</dbReference>
<dbReference type="Pfam" id="PF00067">
    <property type="entry name" value="p450"/>
    <property type="match status" value="1"/>
</dbReference>
<dbReference type="Gramene" id="TRITD5Bv1G243240.1">
    <property type="protein sequence ID" value="TRITD5Bv1G243240.1"/>
    <property type="gene ID" value="TRITD5Bv1G243240"/>
</dbReference>
<evidence type="ECO:0000256" key="7">
    <source>
        <dbReference type="ARBA" id="ARBA00023002"/>
    </source>
</evidence>
<dbReference type="Proteomes" id="UP000324705">
    <property type="component" value="Chromosome 5B"/>
</dbReference>
<dbReference type="InterPro" id="IPR036396">
    <property type="entry name" value="Cyt_P450_sf"/>
</dbReference>
<dbReference type="InterPro" id="IPR002401">
    <property type="entry name" value="Cyt_P450_E_grp-I"/>
</dbReference>
<dbReference type="PRINTS" id="PR00385">
    <property type="entry name" value="P450"/>
</dbReference>